<dbReference type="InterPro" id="IPR005149">
    <property type="entry name" value="Tscrpt_reg_PadR_N"/>
</dbReference>
<comment type="caution">
    <text evidence="3">The sequence shown here is derived from an EMBL/GenBank/DDBJ whole genome shotgun (WGS) entry which is preliminary data.</text>
</comment>
<feature type="domain" description="Transcription regulator PadR N-terminal" evidence="1">
    <location>
        <begin position="25"/>
        <end position="97"/>
    </location>
</feature>
<dbReference type="SUPFAM" id="SSF46785">
    <property type="entry name" value="Winged helix' DNA-binding domain"/>
    <property type="match status" value="1"/>
</dbReference>
<feature type="domain" description="Transcription regulator PadR C-terminal" evidence="2">
    <location>
        <begin position="111"/>
        <end position="195"/>
    </location>
</feature>
<protein>
    <submittedName>
        <fullName evidence="3">PadR family transcriptional regulator</fullName>
    </submittedName>
</protein>
<evidence type="ECO:0000313" key="4">
    <source>
        <dbReference type="Proteomes" id="UP001216801"/>
    </source>
</evidence>
<dbReference type="Gene3D" id="6.10.140.190">
    <property type="match status" value="1"/>
</dbReference>
<evidence type="ECO:0000259" key="1">
    <source>
        <dbReference type="Pfam" id="PF03551"/>
    </source>
</evidence>
<name>A0AAJ1K6F8_9BACI</name>
<dbReference type="Pfam" id="PF10400">
    <property type="entry name" value="Vir_act_alpha_C"/>
    <property type="match status" value="1"/>
</dbReference>
<evidence type="ECO:0000313" key="3">
    <source>
        <dbReference type="EMBL" id="MDG0954732.1"/>
    </source>
</evidence>
<dbReference type="Gene3D" id="1.10.10.10">
    <property type="entry name" value="Winged helix-like DNA-binding domain superfamily/Winged helix DNA-binding domain"/>
    <property type="match status" value="1"/>
</dbReference>
<dbReference type="InterPro" id="IPR036388">
    <property type="entry name" value="WH-like_DNA-bd_sf"/>
</dbReference>
<dbReference type="Pfam" id="PF03551">
    <property type="entry name" value="PadR"/>
    <property type="match status" value="1"/>
</dbReference>
<dbReference type="PANTHER" id="PTHR43252:SF6">
    <property type="entry name" value="NEGATIVE TRANSCRIPTION REGULATOR PADR"/>
    <property type="match status" value="1"/>
</dbReference>
<dbReference type="AlphaFoldDB" id="A0AAJ1K6F8"/>
<gene>
    <name evidence="3" type="ORF">P6U19_19275</name>
</gene>
<organism evidence="3 4">
    <name type="scientific">Bacillus paranthracis</name>
    <dbReference type="NCBI Taxonomy" id="2026186"/>
    <lineage>
        <taxon>Bacteria</taxon>
        <taxon>Bacillati</taxon>
        <taxon>Bacillota</taxon>
        <taxon>Bacilli</taxon>
        <taxon>Bacillales</taxon>
        <taxon>Bacillaceae</taxon>
        <taxon>Bacillus</taxon>
        <taxon>Bacillus cereus group</taxon>
    </lineage>
</organism>
<proteinExistence type="predicted"/>
<dbReference type="InterPro" id="IPR036390">
    <property type="entry name" value="WH_DNA-bd_sf"/>
</dbReference>
<reference evidence="3" key="1">
    <citation type="submission" date="2023-03" db="EMBL/GenBank/DDBJ databases">
        <title>Genetic diversity of Bacillus cereus sensu lato isolates from Slovenia.</title>
        <authorList>
            <person name="Abdelli M."/>
        </authorList>
    </citation>
    <scope>NUCLEOTIDE SEQUENCE</scope>
    <source>
        <strain evidence="3">SIBC39</strain>
    </source>
</reference>
<evidence type="ECO:0000259" key="2">
    <source>
        <dbReference type="Pfam" id="PF10400"/>
    </source>
</evidence>
<dbReference type="PANTHER" id="PTHR43252">
    <property type="entry name" value="TRANSCRIPTIONAL REGULATOR YQJI"/>
    <property type="match status" value="1"/>
</dbReference>
<dbReference type="EMBL" id="JARPRR010000016">
    <property type="protein sequence ID" value="MDG0954732.1"/>
    <property type="molecule type" value="Genomic_DNA"/>
</dbReference>
<accession>A0AAJ1K6F8</accession>
<dbReference type="RefSeq" id="WP_014481787.1">
    <property type="nucleotide sequence ID" value="NZ_JARPRP010000020.1"/>
</dbReference>
<dbReference type="InterPro" id="IPR018309">
    <property type="entry name" value="Tscrpt_reg_PadR_C"/>
</dbReference>
<sequence length="201" mass="24042">MKLKQIIHNLKVQLGEFRMSIRYALLGLLSKKEQTGYDLYHTFQEQLIYFWNSSHSQVYKELSKMEQDNLVTFEYIYQEGSPNKKIYSLTKEGEKALVEWIIHSKTKPQRIKDEFLLKASSFNVISVSEAISLLQKVIDRETHVMRETQKWKDYSFPDQSSIRKQVIGEYITVEYGIRYSKMYIDWCEWAIEVLETLREEE</sequence>
<dbReference type="Proteomes" id="UP001216801">
    <property type="component" value="Unassembled WGS sequence"/>
</dbReference>